<dbReference type="AlphaFoldDB" id="A0A1S6L7S3"/>
<evidence type="ECO:0000313" key="2">
    <source>
        <dbReference type="EMBL" id="AQT33418.1"/>
    </source>
</evidence>
<feature type="transmembrane region" description="Helical" evidence="1">
    <location>
        <begin position="50"/>
        <end position="70"/>
    </location>
</feature>
<sequence>MRPISNTVEIFVSGLDAASLSLLASNFGLKRRTGRRWAKDGISFPASFGCSFLSSSLLLASITCIIFSLVENISKRRESHFFAALGGSSAVTAATMSLNDTFSSFFASPPSCSVTLVVSFLGSDSANIGGSSSTTICFLSRDQPLSLDFIMPFGFWITLRRGSAAGKESLLSSFFSVNGVVGADTAFSGLASWLFFGLAGNKSFSGDAVFASGEELVGFVPTGLASEVALVGVLGSVDSFNSFCCTTLALATGDSVFEKGGIVLRWVSGVGVLGLGKLHKLVSSLVF</sequence>
<proteinExistence type="evidence at transcript level"/>
<protein>
    <submittedName>
        <fullName evidence="2">Mucin-2-like protein</fullName>
    </submittedName>
</protein>
<organism evidence="2">
    <name type="scientific">Salmo trutta trutta</name>
    <name type="common">sea trout</name>
    <dbReference type="NCBI Taxonomy" id="227976"/>
    <lineage>
        <taxon>Eukaryota</taxon>
        <taxon>Metazoa</taxon>
        <taxon>Chordata</taxon>
        <taxon>Craniata</taxon>
        <taxon>Vertebrata</taxon>
        <taxon>Euteleostomi</taxon>
        <taxon>Actinopterygii</taxon>
        <taxon>Neopterygii</taxon>
        <taxon>Teleostei</taxon>
        <taxon>Protacanthopterygii</taxon>
        <taxon>Salmoniformes</taxon>
        <taxon>Salmonidae</taxon>
        <taxon>Salmoninae</taxon>
        <taxon>Salmo</taxon>
    </lineage>
</organism>
<reference evidence="2" key="1">
    <citation type="journal article" date="2017" name="PLoS ONE">
        <title>De novo assembly of the sea trout (Salmo trutta m. trutta) skin transcriptome to identify putative genes involved in the immune response and epidermal mucus secretion.</title>
        <authorList>
            <person name="Malachowicz M."/>
            <person name="Wenne R."/>
            <person name="Burzynski A."/>
        </authorList>
    </citation>
    <scope>NUCLEOTIDE SEQUENCE</scope>
</reference>
<name>A0A1S6L7S3_SALTR</name>
<evidence type="ECO:0000256" key="1">
    <source>
        <dbReference type="SAM" id="Phobius"/>
    </source>
</evidence>
<dbReference type="EMBL" id="KY328730">
    <property type="protein sequence ID" value="AQT33418.1"/>
    <property type="molecule type" value="mRNA"/>
</dbReference>
<keyword evidence="1" id="KW-1133">Transmembrane helix</keyword>
<keyword evidence="1" id="KW-0812">Transmembrane</keyword>
<accession>A0A1S6L7S3</accession>
<keyword evidence="1" id="KW-0472">Membrane</keyword>
<feature type="transmembrane region" description="Helical" evidence="1">
    <location>
        <begin position="12"/>
        <end position="29"/>
    </location>
</feature>